<accession>A0AAU8APT6</accession>
<organism evidence="2">
    <name type="scientific">Alloyangia sp. H15</name>
    <dbReference type="NCBI Taxonomy" id="3029062"/>
    <lineage>
        <taxon>Bacteria</taxon>
        <taxon>Pseudomonadati</taxon>
        <taxon>Pseudomonadota</taxon>
        <taxon>Alphaproteobacteria</taxon>
        <taxon>Rhodobacterales</taxon>
        <taxon>Roseobacteraceae</taxon>
        <taxon>Alloyangia</taxon>
    </lineage>
</organism>
<feature type="transmembrane region" description="Helical" evidence="1">
    <location>
        <begin position="68"/>
        <end position="88"/>
    </location>
</feature>
<dbReference type="RefSeq" id="WP_353475540.1">
    <property type="nucleotide sequence ID" value="NZ_CP123385.1"/>
</dbReference>
<keyword evidence="1" id="KW-0812">Transmembrane</keyword>
<name>A0AAU8APT6_9RHOB</name>
<protein>
    <submittedName>
        <fullName evidence="2">Uncharacterized protein</fullName>
    </submittedName>
</protein>
<sequence length="216" mass="23739">MENIENITSTLSAPWTTILTLASGYAGYFIAHVGNREHHKSIDQAFRVVFYGFWGMFAYVLMRTHAEIGILIASALAILAAALLGAAWRKWGKRCLTKLLRKSGVSMSDDLPSAWSALSEVGEGVDVWQLKVCLTDGTMMFCDDLSRFKNEPNGACVLGGSGDVLMHVTKVGKLDATGKRNWTEVGNVIDPDFGAAITYLPKDQIARIELRRAERL</sequence>
<feature type="transmembrane region" description="Helical" evidence="1">
    <location>
        <begin position="12"/>
        <end position="33"/>
    </location>
</feature>
<keyword evidence="1" id="KW-1133">Transmembrane helix</keyword>
<gene>
    <name evidence="2" type="ORF">PVT71_18390</name>
</gene>
<feature type="transmembrane region" description="Helical" evidence="1">
    <location>
        <begin position="45"/>
        <end position="62"/>
    </location>
</feature>
<evidence type="ECO:0000256" key="1">
    <source>
        <dbReference type="SAM" id="Phobius"/>
    </source>
</evidence>
<reference evidence="2" key="1">
    <citation type="submission" date="2023-02" db="EMBL/GenBank/DDBJ databases">
        <title>Description and genomic characterization of Salipiger bruguierae sp. nov., isolated from the sediment of mangrove plant Bruguiera sexangula.</title>
        <authorList>
            <person name="Long M."/>
        </authorList>
    </citation>
    <scope>NUCLEOTIDE SEQUENCE</scope>
    <source>
        <strain evidence="2">H15</strain>
    </source>
</reference>
<evidence type="ECO:0000313" key="2">
    <source>
        <dbReference type="EMBL" id="XCC96639.1"/>
    </source>
</evidence>
<proteinExistence type="predicted"/>
<keyword evidence="1" id="KW-0472">Membrane</keyword>
<dbReference type="EMBL" id="CP123385">
    <property type="protein sequence ID" value="XCC96639.1"/>
    <property type="molecule type" value="Genomic_DNA"/>
</dbReference>
<dbReference type="AlphaFoldDB" id="A0AAU8APT6"/>